<dbReference type="InterPro" id="IPR001387">
    <property type="entry name" value="Cro/C1-type_HTH"/>
</dbReference>
<evidence type="ECO:0000313" key="2">
    <source>
        <dbReference type="EMBL" id="MVX56709.1"/>
    </source>
</evidence>
<name>A0A6L6YIY4_9BURK</name>
<keyword evidence="3" id="KW-1185">Reference proteome</keyword>
<protein>
    <submittedName>
        <fullName evidence="2">Putative addiction module antidote protein</fullName>
    </submittedName>
</protein>
<comment type="caution">
    <text evidence="2">The sequence shown here is derived from an EMBL/GenBank/DDBJ whole genome shotgun (WGS) entry which is preliminary data.</text>
</comment>
<dbReference type="Pfam" id="PF21716">
    <property type="entry name" value="dnstrm_HI1420"/>
    <property type="match status" value="1"/>
</dbReference>
<dbReference type="GO" id="GO:0003677">
    <property type="term" value="F:DNA binding"/>
    <property type="evidence" value="ECO:0007669"/>
    <property type="project" value="InterPro"/>
</dbReference>
<gene>
    <name evidence="2" type="ORF">E5987_05735</name>
</gene>
<dbReference type="SUPFAM" id="SSF47413">
    <property type="entry name" value="lambda repressor-like DNA-binding domains"/>
    <property type="match status" value="1"/>
</dbReference>
<dbReference type="PANTHER" id="PTHR40275">
    <property type="entry name" value="SSL7038 PROTEIN"/>
    <property type="match status" value="1"/>
</dbReference>
<proteinExistence type="predicted"/>
<accession>A0A6L6YIY4</accession>
<evidence type="ECO:0000259" key="1">
    <source>
        <dbReference type="PROSITE" id="PS50943"/>
    </source>
</evidence>
<dbReference type="InterPro" id="IPR010982">
    <property type="entry name" value="Lambda_DNA-bd_dom_sf"/>
</dbReference>
<organism evidence="2 3">
    <name type="scientific">Parasutterella muris</name>
    <dbReference type="NCBI Taxonomy" id="2565572"/>
    <lineage>
        <taxon>Bacteria</taxon>
        <taxon>Pseudomonadati</taxon>
        <taxon>Pseudomonadota</taxon>
        <taxon>Betaproteobacteria</taxon>
        <taxon>Burkholderiales</taxon>
        <taxon>Sutterellaceae</taxon>
        <taxon>Parasutterella</taxon>
    </lineage>
</organism>
<dbReference type="PANTHER" id="PTHR40275:SF1">
    <property type="entry name" value="SSL7038 PROTEIN"/>
    <property type="match status" value="1"/>
</dbReference>
<evidence type="ECO:0000313" key="3">
    <source>
        <dbReference type="Proteomes" id="UP000472580"/>
    </source>
</evidence>
<dbReference type="Gene3D" id="1.10.260.40">
    <property type="entry name" value="lambda repressor-like DNA-binding domains"/>
    <property type="match status" value="1"/>
</dbReference>
<reference evidence="2 3" key="1">
    <citation type="submission" date="2019-12" db="EMBL/GenBank/DDBJ databases">
        <title>Microbes associate with the intestines of laboratory mice.</title>
        <authorList>
            <person name="Navarre W."/>
            <person name="Wong E."/>
        </authorList>
    </citation>
    <scope>NUCLEOTIDE SEQUENCE [LARGE SCALE GENOMIC DNA]</scope>
    <source>
        <strain evidence="2 3">NM82_D38</strain>
    </source>
</reference>
<dbReference type="NCBIfam" id="TIGR02684">
    <property type="entry name" value="dnstrm_HI1420"/>
    <property type="match status" value="1"/>
</dbReference>
<dbReference type="AlphaFoldDB" id="A0A6L6YIY4"/>
<dbReference type="Proteomes" id="UP000472580">
    <property type="component" value="Unassembled WGS sequence"/>
</dbReference>
<feature type="domain" description="HTH cro/C1-type" evidence="1">
    <location>
        <begin position="49"/>
        <end position="89"/>
    </location>
</feature>
<dbReference type="EMBL" id="WSRP01000014">
    <property type="protein sequence ID" value="MVX56709.1"/>
    <property type="molecule type" value="Genomic_DNA"/>
</dbReference>
<dbReference type="PROSITE" id="PS50943">
    <property type="entry name" value="HTH_CROC1"/>
    <property type="match status" value="1"/>
</dbReference>
<dbReference type="OrthoDB" id="9798416at2"/>
<dbReference type="InterPro" id="IPR014057">
    <property type="entry name" value="HI1420"/>
</dbReference>
<sequence>MSQIQDFPVRAESAEARTLNDILDRTQDDAAQIILALGALAKNYGMSRLARETGLSRESLYKSLSGTRSPEFATILKILSALDLDLVVRDKPISAR</sequence>
<dbReference type="RefSeq" id="WP_160335141.1">
    <property type="nucleotide sequence ID" value="NZ_CALPCR010000018.1"/>
</dbReference>
<dbReference type="CDD" id="cd00093">
    <property type="entry name" value="HTH_XRE"/>
    <property type="match status" value="1"/>
</dbReference>